<dbReference type="SUPFAM" id="SSF54106">
    <property type="entry name" value="LysM domain"/>
    <property type="match status" value="1"/>
</dbReference>
<keyword evidence="1" id="KW-0732">Signal</keyword>
<accession>A0A2S1QTL5</accession>
<dbReference type="OrthoDB" id="9764375at2"/>
<dbReference type="KEGG" id="falb:HYN59_00655"/>
<dbReference type="Proteomes" id="UP000244929">
    <property type="component" value="Chromosome"/>
</dbReference>
<dbReference type="CDD" id="cd00118">
    <property type="entry name" value="LysM"/>
    <property type="match status" value="1"/>
</dbReference>
<dbReference type="InterPro" id="IPR013830">
    <property type="entry name" value="SGNH_hydro"/>
</dbReference>
<evidence type="ECO:0000313" key="4">
    <source>
        <dbReference type="Proteomes" id="UP000244929"/>
    </source>
</evidence>
<evidence type="ECO:0000256" key="1">
    <source>
        <dbReference type="SAM" id="SignalP"/>
    </source>
</evidence>
<dbReference type="RefSeq" id="WP_108776430.1">
    <property type="nucleotide sequence ID" value="NZ_CP029186.1"/>
</dbReference>
<gene>
    <name evidence="3" type="ORF">HYN59_00655</name>
</gene>
<keyword evidence="4" id="KW-1185">Reference proteome</keyword>
<feature type="domain" description="LysM" evidence="2">
    <location>
        <begin position="201"/>
        <end position="244"/>
    </location>
</feature>
<sequence length="472" mass="52442">MRRKIVFLLFCLLLGAKSAAQVDSLAVVMDSIVTDTTEIVVADNIITNSSSLKLFFEKLYFLESQKGGKVNIVHIGDSHIQADLMTGIIRKTLQARFGNAGCGFTFPYQLAKTNGSYNVRFNSNASWNSRRNIYTPEPGMEVGLSGIALETRENFVVELNVRDTAYDFNTLKIITPGNAPGFDVATSSKTIVLESTVPKKITHKIKKGEVLGSIADKYNVTVAQLKKANGLKSDNIRAGKTLKIPTSEMQKKEVKRSEFIPLPITADSLSNYYHSDEALSKIYLLPNNDRKEYTLSGLVLEKDDPGLLYHSIGVNGAKASDYNKYPLFFDQLPALQPDLIVISLGTNESFDKMIPNDYITQLNLFIDKVKAKNPDVCVLVMTPPPSMFKRKYPNTFAAGYAKSILMQETAKNYASWDLFSEMGGLFSVNRNAAQGLMAGDKVHYSKPGYEKQGMLFTEALLNAYDNFKTNRE</sequence>
<evidence type="ECO:0000259" key="2">
    <source>
        <dbReference type="PROSITE" id="PS51782"/>
    </source>
</evidence>
<feature type="signal peptide" evidence="1">
    <location>
        <begin position="1"/>
        <end position="19"/>
    </location>
</feature>
<dbReference type="InterPro" id="IPR036779">
    <property type="entry name" value="LysM_dom_sf"/>
</dbReference>
<dbReference type="Pfam" id="PF13472">
    <property type="entry name" value="Lipase_GDSL_2"/>
    <property type="match status" value="1"/>
</dbReference>
<protein>
    <submittedName>
        <fullName evidence="3">Peptidoglycan-binding protein</fullName>
    </submittedName>
</protein>
<dbReference type="Gene3D" id="3.10.350.10">
    <property type="entry name" value="LysM domain"/>
    <property type="match status" value="1"/>
</dbReference>
<dbReference type="AlphaFoldDB" id="A0A2S1QTL5"/>
<name>A0A2S1QTL5_9FLAO</name>
<dbReference type="SMART" id="SM00257">
    <property type="entry name" value="LysM"/>
    <property type="match status" value="1"/>
</dbReference>
<organism evidence="3 4">
    <name type="scientific">Flavobacterium album</name>
    <dbReference type="NCBI Taxonomy" id="2175091"/>
    <lineage>
        <taxon>Bacteria</taxon>
        <taxon>Pseudomonadati</taxon>
        <taxon>Bacteroidota</taxon>
        <taxon>Flavobacteriia</taxon>
        <taxon>Flavobacteriales</taxon>
        <taxon>Flavobacteriaceae</taxon>
        <taxon>Flavobacterium</taxon>
    </lineage>
</organism>
<dbReference type="EMBL" id="CP029186">
    <property type="protein sequence ID" value="AWH83714.1"/>
    <property type="molecule type" value="Genomic_DNA"/>
</dbReference>
<dbReference type="Pfam" id="PF01476">
    <property type="entry name" value="LysM"/>
    <property type="match status" value="1"/>
</dbReference>
<feature type="chain" id="PRO_5015782170" evidence="1">
    <location>
        <begin position="20"/>
        <end position="472"/>
    </location>
</feature>
<proteinExistence type="predicted"/>
<dbReference type="InterPro" id="IPR036514">
    <property type="entry name" value="SGNH_hydro_sf"/>
</dbReference>
<dbReference type="SUPFAM" id="SSF52266">
    <property type="entry name" value="SGNH hydrolase"/>
    <property type="match status" value="1"/>
</dbReference>
<dbReference type="InterPro" id="IPR018392">
    <property type="entry name" value="LysM"/>
</dbReference>
<reference evidence="3 4" key="1">
    <citation type="submission" date="2018-04" db="EMBL/GenBank/DDBJ databases">
        <title>Genome sequencing of Flavobacterium sp. HYN0059.</title>
        <authorList>
            <person name="Yi H."/>
            <person name="Baek C."/>
        </authorList>
    </citation>
    <scope>NUCLEOTIDE SEQUENCE [LARGE SCALE GENOMIC DNA]</scope>
    <source>
        <strain evidence="3 4">HYN0059</strain>
    </source>
</reference>
<dbReference type="GO" id="GO:0016788">
    <property type="term" value="F:hydrolase activity, acting on ester bonds"/>
    <property type="evidence" value="ECO:0007669"/>
    <property type="project" value="UniProtKB-ARBA"/>
</dbReference>
<dbReference type="PANTHER" id="PTHR30383">
    <property type="entry name" value="THIOESTERASE 1/PROTEASE 1/LYSOPHOSPHOLIPASE L1"/>
    <property type="match status" value="1"/>
</dbReference>
<dbReference type="PROSITE" id="PS51782">
    <property type="entry name" value="LYSM"/>
    <property type="match status" value="1"/>
</dbReference>
<dbReference type="Gene3D" id="3.40.50.1110">
    <property type="entry name" value="SGNH hydrolase"/>
    <property type="match status" value="2"/>
</dbReference>
<evidence type="ECO:0000313" key="3">
    <source>
        <dbReference type="EMBL" id="AWH83714.1"/>
    </source>
</evidence>
<dbReference type="PANTHER" id="PTHR30383:SF29">
    <property type="entry name" value="SGNH HYDROLASE-TYPE ESTERASE DOMAIN-CONTAINING PROTEIN"/>
    <property type="match status" value="1"/>
</dbReference>
<dbReference type="InterPro" id="IPR051532">
    <property type="entry name" value="Ester_Hydrolysis_Enzymes"/>
</dbReference>